<feature type="coiled-coil region" evidence="5">
    <location>
        <begin position="4"/>
        <end position="38"/>
    </location>
</feature>
<dbReference type="AlphaFoldDB" id="A0A7C2V4T2"/>
<evidence type="ECO:0000256" key="4">
    <source>
        <dbReference type="PROSITE-ProRule" id="PRU00510"/>
    </source>
</evidence>
<protein>
    <submittedName>
        <fullName evidence="7">TraR/DksA family transcriptional regulator</fullName>
    </submittedName>
</protein>
<dbReference type="GO" id="GO:0008270">
    <property type="term" value="F:zinc ion binding"/>
    <property type="evidence" value="ECO:0007669"/>
    <property type="project" value="UniProtKB-KW"/>
</dbReference>
<evidence type="ECO:0000256" key="5">
    <source>
        <dbReference type="SAM" id="Coils"/>
    </source>
</evidence>
<accession>A0A7C2V4T2</accession>
<evidence type="ECO:0000256" key="2">
    <source>
        <dbReference type="ARBA" id="ARBA00022771"/>
    </source>
</evidence>
<proteinExistence type="predicted"/>
<dbReference type="Pfam" id="PF01258">
    <property type="entry name" value="zf-dskA_traR"/>
    <property type="match status" value="1"/>
</dbReference>
<feature type="domain" description="Zinc finger DksA/TraR C4-type" evidence="6">
    <location>
        <begin position="82"/>
        <end position="116"/>
    </location>
</feature>
<keyword evidence="5" id="KW-0175">Coiled coil</keyword>
<dbReference type="SUPFAM" id="SSF57716">
    <property type="entry name" value="Glucocorticoid receptor-like (DNA-binding domain)"/>
    <property type="match status" value="1"/>
</dbReference>
<evidence type="ECO:0000256" key="3">
    <source>
        <dbReference type="ARBA" id="ARBA00022833"/>
    </source>
</evidence>
<dbReference type="PANTHER" id="PTHR33823:SF4">
    <property type="entry name" value="GENERAL STRESS PROTEIN 16O"/>
    <property type="match status" value="1"/>
</dbReference>
<organism evidence="7">
    <name type="scientific">Hydrogenobacter sp</name>
    <dbReference type="NCBI Taxonomy" id="2152829"/>
    <lineage>
        <taxon>Bacteria</taxon>
        <taxon>Pseudomonadati</taxon>
        <taxon>Aquificota</taxon>
        <taxon>Aquificia</taxon>
        <taxon>Aquificales</taxon>
        <taxon>Aquificaceae</taxon>
        <taxon>Hydrogenobacter</taxon>
    </lineage>
</organism>
<gene>
    <name evidence="7" type="ORF">ENO47_09905</name>
</gene>
<reference evidence="7" key="1">
    <citation type="journal article" date="2020" name="mSystems">
        <title>Genome- and Community-Level Interaction Insights into Carbon Utilization and Element Cycling Functions of Hydrothermarchaeota in Hydrothermal Sediment.</title>
        <authorList>
            <person name="Zhou Z."/>
            <person name="Liu Y."/>
            <person name="Xu W."/>
            <person name="Pan J."/>
            <person name="Luo Z.H."/>
            <person name="Li M."/>
        </authorList>
    </citation>
    <scope>NUCLEOTIDE SEQUENCE [LARGE SCALE GENOMIC DNA]</scope>
    <source>
        <strain evidence="7">SpSt-132</strain>
    </source>
</reference>
<dbReference type="EMBL" id="DSFP01000081">
    <property type="protein sequence ID" value="HEW46954.1"/>
    <property type="molecule type" value="Genomic_DNA"/>
</dbReference>
<dbReference type="PROSITE" id="PS51128">
    <property type="entry name" value="ZF_DKSA_2"/>
    <property type="match status" value="1"/>
</dbReference>
<dbReference type="PANTHER" id="PTHR33823">
    <property type="entry name" value="RNA POLYMERASE-BINDING TRANSCRIPTION FACTOR DKSA-RELATED"/>
    <property type="match status" value="1"/>
</dbReference>
<feature type="zinc finger region" description="dksA C4-type" evidence="4">
    <location>
        <begin position="87"/>
        <end position="111"/>
    </location>
</feature>
<dbReference type="InterPro" id="IPR000962">
    <property type="entry name" value="Znf_DskA_TraR"/>
</dbReference>
<dbReference type="SUPFAM" id="SSF109635">
    <property type="entry name" value="DnaK suppressor protein DksA, alpha-hairpin domain"/>
    <property type="match status" value="1"/>
</dbReference>
<comment type="caution">
    <text evidence="7">The sequence shown here is derived from an EMBL/GenBank/DDBJ whole genome shotgun (WGS) entry which is preliminary data.</text>
</comment>
<evidence type="ECO:0000313" key="7">
    <source>
        <dbReference type="EMBL" id="HEW46954.1"/>
    </source>
</evidence>
<evidence type="ECO:0000259" key="6">
    <source>
        <dbReference type="Pfam" id="PF01258"/>
    </source>
</evidence>
<evidence type="ECO:0000256" key="1">
    <source>
        <dbReference type="ARBA" id="ARBA00022723"/>
    </source>
</evidence>
<name>A0A7C2V4T2_9AQUI</name>
<keyword evidence="1" id="KW-0479">Metal-binding</keyword>
<keyword evidence="2" id="KW-0863">Zinc-finger</keyword>
<keyword evidence="3" id="KW-0862">Zinc</keyword>
<dbReference type="Gene3D" id="1.20.120.910">
    <property type="entry name" value="DksA, coiled-coil domain"/>
    <property type="match status" value="1"/>
</dbReference>
<sequence length="147" mass="17291">MLSKEQLELLRNKLLEEKAKLLERYKKKEDTQARIEEEVKEPRDLEDVSQMTYTQELLDTFSAREFFIIKEIDHALNKIQAGTYGICEYCGEEIPFERLMAIPWTRYHAHCAEKAEEEGIVPTYPAFTFEATIPEDVEIQREDITEA</sequence>
<dbReference type="InterPro" id="IPR037187">
    <property type="entry name" value="DnaK_N"/>
</dbReference>